<keyword evidence="1" id="KW-0547">Nucleotide-binding</keyword>
<organism evidence="5 6">
    <name type="scientific">Demequina lutea</name>
    <dbReference type="NCBI Taxonomy" id="431489"/>
    <lineage>
        <taxon>Bacteria</taxon>
        <taxon>Bacillati</taxon>
        <taxon>Actinomycetota</taxon>
        <taxon>Actinomycetes</taxon>
        <taxon>Micrococcales</taxon>
        <taxon>Demequinaceae</taxon>
        <taxon>Demequina</taxon>
    </lineage>
</organism>
<sequence length="615" mass="66017">MAHLVGAEDIGVDYGTGTVLEAVTLGLEDGDRIGVVGANGAGKSTLTRCLAGLETPHTGRVTRAKGVRIGVVDQGDQFAEGSTVLQAIVGDADTHEWAGDARVRDIMSGLVPDLEADALVASLSGGQRRRVALARALVADDDVLVLDEPTNHLDVDGVAWLAEHLKRRWTASRGALVVVTHDRWFLDEVTTATWEVVNTGVEQYVGGYAEYILQRLERNRIASVTESRRQNLLRKELAWLHRGAKARSTKPKFRVDAANELIADVPEVRDPIKLQRMAASRLGKIVVSVVNAFVTYSNPAGDKEVLKDITWLIGPGERTGILGANGAGKSTLLKLITGELEPTRGYVKRGTTVRVAALSQHLVELDEWAGERVATVLKQYTSVKLADGTELSPGQLLERVGFEPSQLKTVVGALSGGQRRRLQLLVVLLSEPNVLVLDEPTNDLDTDMLASLEDLLDSWPGTLIVVSHDRYLMERVTDQQYAVLDGELRHLPGGVDEYIAIARGRTGTGGGVGTFGPESGADAGGGSSPAAADVRPASESGMDGADLRSTQKEVAAVERRLKKVLQQKAELNAKMAAHDPADYPGLAALADRLPVLDAEAGELEDRWLDLTDRLG</sequence>
<feature type="region of interest" description="Disordered" evidence="3">
    <location>
        <begin position="516"/>
        <end position="548"/>
    </location>
</feature>
<keyword evidence="2" id="KW-0067">ATP-binding</keyword>
<keyword evidence="6" id="KW-1185">Reference proteome</keyword>
<dbReference type="EMBL" id="JACBZO010000001">
    <property type="protein sequence ID" value="NYI40684.1"/>
    <property type="molecule type" value="Genomic_DNA"/>
</dbReference>
<proteinExistence type="predicted"/>
<evidence type="ECO:0000259" key="4">
    <source>
        <dbReference type="PROSITE" id="PS50893"/>
    </source>
</evidence>
<protein>
    <submittedName>
        <fullName evidence="5">ATPase subunit of ABC transporter with duplicated ATPase domains</fullName>
    </submittedName>
</protein>
<evidence type="ECO:0000256" key="1">
    <source>
        <dbReference type="ARBA" id="ARBA00022741"/>
    </source>
</evidence>
<dbReference type="InterPro" id="IPR051309">
    <property type="entry name" value="ABCF_ATPase"/>
</dbReference>
<dbReference type="GO" id="GO:0016887">
    <property type="term" value="F:ATP hydrolysis activity"/>
    <property type="evidence" value="ECO:0007669"/>
    <property type="project" value="InterPro"/>
</dbReference>
<dbReference type="OrthoDB" id="3239744at2"/>
<accession>A0A7Y9Z8F0</accession>
<dbReference type="PROSITE" id="PS50893">
    <property type="entry name" value="ABC_TRANSPORTER_2"/>
    <property type="match status" value="2"/>
</dbReference>
<gene>
    <name evidence="5" type="ORF">BKA03_000803</name>
</gene>
<dbReference type="SMART" id="SM00382">
    <property type="entry name" value="AAA"/>
    <property type="match status" value="2"/>
</dbReference>
<dbReference type="Proteomes" id="UP000547973">
    <property type="component" value="Unassembled WGS sequence"/>
</dbReference>
<feature type="domain" description="ABC transporter" evidence="4">
    <location>
        <begin position="287"/>
        <end position="510"/>
    </location>
</feature>
<dbReference type="InterPro" id="IPR017871">
    <property type="entry name" value="ABC_transporter-like_CS"/>
</dbReference>
<dbReference type="CDD" id="cd03221">
    <property type="entry name" value="ABCF_EF-3"/>
    <property type="match status" value="2"/>
</dbReference>
<dbReference type="GO" id="GO:0005524">
    <property type="term" value="F:ATP binding"/>
    <property type="evidence" value="ECO:0007669"/>
    <property type="project" value="UniProtKB-KW"/>
</dbReference>
<dbReference type="InterPro" id="IPR003593">
    <property type="entry name" value="AAA+_ATPase"/>
</dbReference>
<feature type="domain" description="ABC transporter" evidence="4">
    <location>
        <begin position="5"/>
        <end position="224"/>
    </location>
</feature>
<dbReference type="PANTHER" id="PTHR42855">
    <property type="entry name" value="ABC TRANSPORTER ATP-BINDING SUBUNIT"/>
    <property type="match status" value="1"/>
</dbReference>
<dbReference type="InterPro" id="IPR027417">
    <property type="entry name" value="P-loop_NTPase"/>
</dbReference>
<dbReference type="AlphaFoldDB" id="A0A7Y9Z8F0"/>
<dbReference type="GO" id="GO:0003677">
    <property type="term" value="F:DNA binding"/>
    <property type="evidence" value="ECO:0007669"/>
    <property type="project" value="InterPro"/>
</dbReference>
<reference evidence="5 6" key="1">
    <citation type="submission" date="2020-07" db="EMBL/GenBank/DDBJ databases">
        <title>Sequencing the genomes of 1000 actinobacteria strains.</title>
        <authorList>
            <person name="Klenk H.-P."/>
        </authorList>
    </citation>
    <scope>NUCLEOTIDE SEQUENCE [LARGE SCALE GENOMIC DNA]</scope>
    <source>
        <strain evidence="5 6">DSM 19970</strain>
    </source>
</reference>
<dbReference type="Gene3D" id="3.40.50.300">
    <property type="entry name" value="P-loop containing nucleotide triphosphate hydrolases"/>
    <property type="match status" value="2"/>
</dbReference>
<dbReference type="RefSeq" id="WP_062074692.1">
    <property type="nucleotide sequence ID" value="NZ_BBRC01000003.1"/>
</dbReference>
<dbReference type="PROSITE" id="PS00211">
    <property type="entry name" value="ABC_TRANSPORTER_1"/>
    <property type="match status" value="2"/>
</dbReference>
<dbReference type="InterPro" id="IPR032524">
    <property type="entry name" value="ABC_tran_C"/>
</dbReference>
<dbReference type="InterPro" id="IPR003439">
    <property type="entry name" value="ABC_transporter-like_ATP-bd"/>
</dbReference>
<dbReference type="Pfam" id="PF16326">
    <property type="entry name" value="ABC_tran_CTD"/>
    <property type="match status" value="1"/>
</dbReference>
<evidence type="ECO:0000313" key="6">
    <source>
        <dbReference type="Proteomes" id="UP000547973"/>
    </source>
</evidence>
<evidence type="ECO:0000313" key="5">
    <source>
        <dbReference type="EMBL" id="NYI40684.1"/>
    </source>
</evidence>
<evidence type="ECO:0000256" key="3">
    <source>
        <dbReference type="SAM" id="MobiDB-lite"/>
    </source>
</evidence>
<dbReference type="SUPFAM" id="SSF52540">
    <property type="entry name" value="P-loop containing nucleoside triphosphate hydrolases"/>
    <property type="match status" value="2"/>
</dbReference>
<dbReference type="Pfam" id="PF00005">
    <property type="entry name" value="ABC_tran"/>
    <property type="match status" value="2"/>
</dbReference>
<name>A0A7Y9Z8F0_9MICO</name>
<evidence type="ECO:0000256" key="2">
    <source>
        <dbReference type="ARBA" id="ARBA00022840"/>
    </source>
</evidence>
<dbReference type="PANTHER" id="PTHR42855:SF1">
    <property type="entry name" value="ABC TRANSPORTER DOMAIN-CONTAINING PROTEIN"/>
    <property type="match status" value="1"/>
</dbReference>
<comment type="caution">
    <text evidence="5">The sequence shown here is derived from an EMBL/GenBank/DDBJ whole genome shotgun (WGS) entry which is preliminary data.</text>
</comment>